<evidence type="ECO:0000256" key="1">
    <source>
        <dbReference type="SAM" id="SignalP"/>
    </source>
</evidence>
<keyword evidence="3" id="KW-1185">Reference proteome</keyword>
<accession>A0A7J8JHE4</accession>
<comment type="caution">
    <text evidence="2">The sequence shown here is derived from an EMBL/GenBank/DDBJ whole genome shotgun (WGS) entry which is preliminary data.</text>
</comment>
<feature type="chain" id="PRO_5029646074" evidence="1">
    <location>
        <begin position="17"/>
        <end position="194"/>
    </location>
</feature>
<protein>
    <submittedName>
        <fullName evidence="2">Uncharacterized protein</fullName>
    </submittedName>
</protein>
<dbReference type="AlphaFoldDB" id="A0A7J8JHE4"/>
<dbReference type="Proteomes" id="UP000593571">
    <property type="component" value="Unassembled WGS sequence"/>
</dbReference>
<organism evidence="2 3">
    <name type="scientific">Rousettus aegyptiacus</name>
    <name type="common">Egyptian fruit bat</name>
    <name type="synonym">Pteropus aegyptiacus</name>
    <dbReference type="NCBI Taxonomy" id="9407"/>
    <lineage>
        <taxon>Eukaryota</taxon>
        <taxon>Metazoa</taxon>
        <taxon>Chordata</taxon>
        <taxon>Craniata</taxon>
        <taxon>Vertebrata</taxon>
        <taxon>Euteleostomi</taxon>
        <taxon>Mammalia</taxon>
        <taxon>Eutheria</taxon>
        <taxon>Laurasiatheria</taxon>
        <taxon>Chiroptera</taxon>
        <taxon>Yinpterochiroptera</taxon>
        <taxon>Pteropodoidea</taxon>
        <taxon>Pteropodidae</taxon>
        <taxon>Rousettinae</taxon>
        <taxon>Rousettus</taxon>
    </lineage>
</organism>
<feature type="signal peptide" evidence="1">
    <location>
        <begin position="1"/>
        <end position="16"/>
    </location>
</feature>
<reference evidence="2 3" key="1">
    <citation type="journal article" date="2020" name="Nature">
        <title>Six reference-quality genomes reveal evolution of bat adaptations.</title>
        <authorList>
            <person name="Jebb D."/>
            <person name="Huang Z."/>
            <person name="Pippel M."/>
            <person name="Hughes G.M."/>
            <person name="Lavrichenko K."/>
            <person name="Devanna P."/>
            <person name="Winkler S."/>
            <person name="Jermiin L.S."/>
            <person name="Skirmuntt E.C."/>
            <person name="Katzourakis A."/>
            <person name="Burkitt-Gray L."/>
            <person name="Ray D.A."/>
            <person name="Sullivan K.A.M."/>
            <person name="Roscito J.G."/>
            <person name="Kirilenko B.M."/>
            <person name="Davalos L.M."/>
            <person name="Corthals A.P."/>
            <person name="Power M.L."/>
            <person name="Jones G."/>
            <person name="Ransome R.D."/>
            <person name="Dechmann D.K.N."/>
            <person name="Locatelli A.G."/>
            <person name="Puechmaille S.J."/>
            <person name="Fedrigo O."/>
            <person name="Jarvis E.D."/>
            <person name="Hiller M."/>
            <person name="Vernes S.C."/>
            <person name="Myers E.W."/>
            <person name="Teeling E.C."/>
        </authorList>
    </citation>
    <scope>NUCLEOTIDE SEQUENCE [LARGE SCALE GENOMIC DNA]</scope>
    <source>
        <strain evidence="2">MRouAeg1</strain>
        <tissue evidence="2">Muscle</tissue>
    </source>
</reference>
<evidence type="ECO:0000313" key="3">
    <source>
        <dbReference type="Proteomes" id="UP000593571"/>
    </source>
</evidence>
<proteinExistence type="predicted"/>
<keyword evidence="1" id="KW-0732">Signal</keyword>
<evidence type="ECO:0000313" key="2">
    <source>
        <dbReference type="EMBL" id="KAF6495749.1"/>
    </source>
</evidence>
<sequence>MECILVFIIFLGGGAGRRCLAHSAGVRGERKEGSSRPKCWLEEETDPGEALEPSFFSSLPVTSLNRENSKCATECHTLGDTFWCPTVSPTWARAAHDRWIQPRPPRFLFPAHIFLSLPVTLFIVPSLPHICLLPFSLSFLSSLPCSFDLLQKENHSKGAVLGEGSSLAVCISVVAIIEVETLLAIPRSSVSSNR</sequence>
<name>A0A7J8JHE4_ROUAE</name>
<dbReference type="EMBL" id="JACASE010000002">
    <property type="protein sequence ID" value="KAF6495749.1"/>
    <property type="molecule type" value="Genomic_DNA"/>
</dbReference>
<gene>
    <name evidence="2" type="ORF">HJG63_010138</name>
</gene>